<name>A0ABU6HA91_9BACI</name>
<feature type="region of interest" description="Disordered" evidence="1">
    <location>
        <begin position="345"/>
        <end position="377"/>
    </location>
</feature>
<comment type="caution">
    <text evidence="3">The sequence shown here is derived from an EMBL/GenBank/DDBJ whole genome shotgun (WGS) entry which is preliminary data.</text>
</comment>
<evidence type="ECO:0000256" key="1">
    <source>
        <dbReference type="SAM" id="MobiDB-lite"/>
    </source>
</evidence>
<feature type="domain" description="IrrE N-terminal-like" evidence="2">
    <location>
        <begin position="84"/>
        <end position="166"/>
    </location>
</feature>
<dbReference type="Gene3D" id="1.10.10.2910">
    <property type="match status" value="1"/>
</dbReference>
<sequence>MMTMMTMIYKADYKKAEKKAHELLKMCGVNELPIKVKKLAKKFPNLKIRRYTWYAKKWGLTIDEVCELTDSDEGCCWYIKSQKQYMILYNDTVENDGRKRWTIAHELGHFMLKHNEITGKAIFARSSLSDDEYETFEKEANCFARNLLAPAPVLRELKPASPHFISDICNISYEASINIYNFLLEGVRMGISYSKRHPSLKIFKDYIWKKKNTYRCSNCTCSFIKENPNYCLICGNQEIRKGDYFEMIYSSIELTDLHHAKKCPKCSNEKVTGDYCQVCGTYLVNKCTGLTPGEREYEYNNYRIFWHSHEGGCGELLEGDARFCSKCGSTSTFYEEGILKNWEEEKENKVQQLQDPFAENQTQSPNNELTLSDELPF</sequence>
<evidence type="ECO:0000313" key="3">
    <source>
        <dbReference type="EMBL" id="MEC0487922.1"/>
    </source>
</evidence>
<dbReference type="RefSeq" id="WP_232517676.1">
    <property type="nucleotide sequence ID" value="NZ_CP023481.1"/>
</dbReference>
<dbReference type="InterPro" id="IPR010359">
    <property type="entry name" value="IrrE_HExxH"/>
</dbReference>
<dbReference type="EMBL" id="JARRTL010000049">
    <property type="protein sequence ID" value="MEC0487922.1"/>
    <property type="molecule type" value="Genomic_DNA"/>
</dbReference>
<dbReference type="Pfam" id="PF06114">
    <property type="entry name" value="Peptidase_M78"/>
    <property type="match status" value="1"/>
</dbReference>
<organism evidence="3 4">
    <name type="scientific">Bacillus glycinifermentans</name>
    <dbReference type="NCBI Taxonomy" id="1664069"/>
    <lineage>
        <taxon>Bacteria</taxon>
        <taxon>Bacillati</taxon>
        <taxon>Bacillota</taxon>
        <taxon>Bacilli</taxon>
        <taxon>Bacillales</taxon>
        <taxon>Bacillaceae</taxon>
        <taxon>Bacillus</taxon>
    </lineage>
</organism>
<proteinExistence type="predicted"/>
<evidence type="ECO:0000259" key="2">
    <source>
        <dbReference type="Pfam" id="PF06114"/>
    </source>
</evidence>
<dbReference type="Proteomes" id="UP001341297">
    <property type="component" value="Unassembled WGS sequence"/>
</dbReference>
<evidence type="ECO:0000313" key="4">
    <source>
        <dbReference type="Proteomes" id="UP001341297"/>
    </source>
</evidence>
<reference evidence="3 4" key="1">
    <citation type="submission" date="2023-03" db="EMBL/GenBank/DDBJ databases">
        <title>Agriculturally important microbes genome sequencing.</title>
        <authorList>
            <person name="Dunlap C."/>
        </authorList>
    </citation>
    <scope>NUCLEOTIDE SEQUENCE [LARGE SCALE GENOMIC DNA]</scope>
    <source>
        <strain evidence="3 4">CBP-3203</strain>
    </source>
</reference>
<feature type="compositionally biased region" description="Polar residues" evidence="1">
    <location>
        <begin position="350"/>
        <end position="370"/>
    </location>
</feature>
<accession>A0ABU6HA91</accession>
<gene>
    <name evidence="3" type="ORF">P8828_24565</name>
</gene>
<keyword evidence="4" id="KW-1185">Reference proteome</keyword>
<protein>
    <submittedName>
        <fullName evidence="3">ImmA/IrrE family metallo-endopeptidase</fullName>
    </submittedName>
</protein>